<gene>
    <name evidence="2" type="ORF">TeGR_g8982</name>
</gene>
<organism evidence="2 3">
    <name type="scientific">Tetraparma gracilis</name>
    <dbReference type="NCBI Taxonomy" id="2962635"/>
    <lineage>
        <taxon>Eukaryota</taxon>
        <taxon>Sar</taxon>
        <taxon>Stramenopiles</taxon>
        <taxon>Ochrophyta</taxon>
        <taxon>Bolidophyceae</taxon>
        <taxon>Parmales</taxon>
        <taxon>Triparmaceae</taxon>
        <taxon>Tetraparma</taxon>
    </lineage>
</organism>
<comment type="caution">
    <text evidence="2">The sequence shown here is derived from an EMBL/GenBank/DDBJ whole genome shotgun (WGS) entry which is preliminary data.</text>
</comment>
<dbReference type="Proteomes" id="UP001165060">
    <property type="component" value="Unassembled WGS sequence"/>
</dbReference>
<evidence type="ECO:0000313" key="3">
    <source>
        <dbReference type="Proteomes" id="UP001165060"/>
    </source>
</evidence>
<reference evidence="2 3" key="1">
    <citation type="journal article" date="2023" name="Commun. Biol.">
        <title>Genome analysis of Parmales, the sister group of diatoms, reveals the evolutionary specialization of diatoms from phago-mixotrophs to photoautotrophs.</title>
        <authorList>
            <person name="Ban H."/>
            <person name="Sato S."/>
            <person name="Yoshikawa S."/>
            <person name="Yamada K."/>
            <person name="Nakamura Y."/>
            <person name="Ichinomiya M."/>
            <person name="Sato N."/>
            <person name="Blanc-Mathieu R."/>
            <person name="Endo H."/>
            <person name="Kuwata A."/>
            <person name="Ogata H."/>
        </authorList>
    </citation>
    <scope>NUCLEOTIDE SEQUENCE [LARGE SCALE GENOMIC DNA]</scope>
</reference>
<feature type="region of interest" description="Disordered" evidence="1">
    <location>
        <begin position="18"/>
        <end position="48"/>
    </location>
</feature>
<feature type="non-terminal residue" evidence="2">
    <location>
        <position position="255"/>
    </location>
</feature>
<sequence length="255" mass="27119">MNNMFSGKRRPSLLELSQESKLRAPPSSHAHSPMRSRPDGSAYSGLGRGPPPFGVITTSVTNVFGRGLVTTALDINSTHLSTASATDPTVLLDMCLSMHADLDRAPDRVCSVGGLELACDVLGRYQDGGGTIASVLNAASVLLKACTVLEGRVRRGSDTLAKLAALSKDKLGALEEVFEVLRTSTGGEDCVLILKQLTMPIVGYGILFPDDFNRVAWDGSIAILCLDRPVDGSQTEQERSRTLSAVIRFATESAK</sequence>
<keyword evidence="3" id="KW-1185">Reference proteome</keyword>
<dbReference type="EMBL" id="BRYB01001191">
    <property type="protein sequence ID" value="GMI20080.1"/>
    <property type="molecule type" value="Genomic_DNA"/>
</dbReference>
<evidence type="ECO:0000313" key="2">
    <source>
        <dbReference type="EMBL" id="GMI20080.1"/>
    </source>
</evidence>
<name>A0ABQ6M5T7_9STRA</name>
<accession>A0ABQ6M5T7</accession>
<proteinExistence type="predicted"/>
<protein>
    <submittedName>
        <fullName evidence="2">Uncharacterized protein</fullName>
    </submittedName>
</protein>
<evidence type="ECO:0000256" key="1">
    <source>
        <dbReference type="SAM" id="MobiDB-lite"/>
    </source>
</evidence>